<dbReference type="AlphaFoldDB" id="A0A7C3GJ88"/>
<evidence type="ECO:0000256" key="5">
    <source>
        <dbReference type="ARBA" id="ARBA00022806"/>
    </source>
</evidence>
<dbReference type="InterPro" id="IPR011604">
    <property type="entry name" value="PDDEXK-like_dom_sf"/>
</dbReference>
<keyword evidence="8" id="KW-0238">DNA-binding</keyword>
<keyword evidence="6" id="KW-0269">Exonuclease</keyword>
<protein>
    <submittedName>
        <fullName evidence="11">RecB-like helicase</fullName>
    </submittedName>
</protein>
<dbReference type="Gene3D" id="3.40.50.300">
    <property type="entry name" value="P-loop containing nucleotide triphosphate hydrolases"/>
    <property type="match status" value="2"/>
</dbReference>
<dbReference type="GO" id="GO:0004527">
    <property type="term" value="F:exonuclease activity"/>
    <property type="evidence" value="ECO:0007669"/>
    <property type="project" value="UniProtKB-KW"/>
</dbReference>
<dbReference type="Pfam" id="PF13361">
    <property type="entry name" value="UvrD_C"/>
    <property type="match status" value="2"/>
</dbReference>
<gene>
    <name evidence="11" type="ORF">ENJ67_01380</name>
</gene>
<dbReference type="GO" id="GO:0005829">
    <property type="term" value="C:cytosol"/>
    <property type="evidence" value="ECO:0007669"/>
    <property type="project" value="TreeGrafter"/>
</dbReference>
<dbReference type="Proteomes" id="UP000886390">
    <property type="component" value="Unassembled WGS sequence"/>
</dbReference>
<feature type="non-terminal residue" evidence="11">
    <location>
        <position position="1"/>
    </location>
</feature>
<evidence type="ECO:0000259" key="10">
    <source>
        <dbReference type="Pfam" id="PF13361"/>
    </source>
</evidence>
<dbReference type="InterPro" id="IPR011335">
    <property type="entry name" value="Restrct_endonuc-II-like"/>
</dbReference>
<dbReference type="GO" id="GO:0000725">
    <property type="term" value="P:recombinational repair"/>
    <property type="evidence" value="ECO:0007669"/>
    <property type="project" value="TreeGrafter"/>
</dbReference>
<evidence type="ECO:0000256" key="6">
    <source>
        <dbReference type="ARBA" id="ARBA00022839"/>
    </source>
</evidence>
<dbReference type="Gene3D" id="3.90.320.10">
    <property type="match status" value="1"/>
</dbReference>
<dbReference type="GO" id="GO:0003677">
    <property type="term" value="F:DNA binding"/>
    <property type="evidence" value="ECO:0007669"/>
    <property type="project" value="UniProtKB-KW"/>
</dbReference>
<proteinExistence type="predicted"/>
<evidence type="ECO:0000256" key="2">
    <source>
        <dbReference type="ARBA" id="ARBA00022741"/>
    </source>
</evidence>
<organism evidence="11">
    <name type="scientific">Sulfurimonas autotrophica</name>
    <dbReference type="NCBI Taxonomy" id="202747"/>
    <lineage>
        <taxon>Bacteria</taxon>
        <taxon>Pseudomonadati</taxon>
        <taxon>Campylobacterota</taxon>
        <taxon>Epsilonproteobacteria</taxon>
        <taxon>Campylobacterales</taxon>
        <taxon>Sulfurimonadaceae</taxon>
        <taxon>Sulfurimonas</taxon>
    </lineage>
</organism>
<keyword evidence="1" id="KW-0540">Nuclease</keyword>
<dbReference type="GO" id="GO:0043138">
    <property type="term" value="F:3'-5' DNA helicase activity"/>
    <property type="evidence" value="ECO:0007669"/>
    <property type="project" value="TreeGrafter"/>
</dbReference>
<keyword evidence="5 11" id="KW-0347">Helicase</keyword>
<sequence>SIYRFRGGVSALFGEVARENDTEVKKLLTNYRSQKEVIEFVNRVFIDKIKNYSPQLTREEASGGYVEVLESDELLEATLTQVNRLIELGAALDDIAVLCATNGDGEEIKNLLQSQKIEVVTETTTKLINQRSVQAVLEYLKYLYFKEDIYRHNFFALIGQESQAISPVNINCVALFDIIKGCIEKYQLFSDDFHLIRFLDAVRSYTDIDALIFEYERLDVSAAASDLSGVRVLTVHKSKGLEYKHVIVMDRLKKPPAARGSIIYEYDGITLQNVYLRTSGRDAIDAEYASALAKEKALVLEDSLNALYVAFTRAKENLFIIKKSEQSQFDILELSCERYGELHVQKVEKSLQLKVKKLMYEELYYGTQSDLLSLESQEQEDLSAINFGLAMHYMLEMMPAFSDDAIAHAKDMLLNKYGFMLEAMEVEDILQRVERLVNKKEFLDLIAGGKLYREKALRYKNNLRYLDLLIEKEDGSYIIVDYKSGMNFTQDHHKQVRYYINAVREISQARVEGYLCYLLEESIEIVKV</sequence>
<evidence type="ECO:0000313" key="11">
    <source>
        <dbReference type="EMBL" id="HFB53358.1"/>
    </source>
</evidence>
<dbReference type="InterPro" id="IPR014017">
    <property type="entry name" value="DNA_helicase_UvrD-like_C"/>
</dbReference>
<dbReference type="GO" id="GO:0005524">
    <property type="term" value="F:ATP binding"/>
    <property type="evidence" value="ECO:0007669"/>
    <property type="project" value="UniProtKB-KW"/>
</dbReference>
<keyword evidence="2" id="KW-0547">Nucleotide-binding</keyword>
<dbReference type="SUPFAM" id="SSF52980">
    <property type="entry name" value="Restriction endonuclease-like"/>
    <property type="match status" value="1"/>
</dbReference>
<evidence type="ECO:0000256" key="9">
    <source>
        <dbReference type="ARBA" id="ARBA00023204"/>
    </source>
</evidence>
<evidence type="ECO:0000256" key="3">
    <source>
        <dbReference type="ARBA" id="ARBA00022763"/>
    </source>
</evidence>
<dbReference type="InterPro" id="IPR027417">
    <property type="entry name" value="P-loop_NTPase"/>
</dbReference>
<dbReference type="InterPro" id="IPR000212">
    <property type="entry name" value="DNA_helicase_UvrD/REP"/>
</dbReference>
<keyword evidence="9" id="KW-0234">DNA repair</keyword>
<feature type="domain" description="UvrD-like helicase C-terminal" evidence="10">
    <location>
        <begin position="27"/>
        <end position="149"/>
    </location>
</feature>
<keyword evidence="4" id="KW-0378">Hydrolase</keyword>
<evidence type="ECO:0000256" key="7">
    <source>
        <dbReference type="ARBA" id="ARBA00022840"/>
    </source>
</evidence>
<comment type="caution">
    <text evidence="11">The sequence shown here is derived from an EMBL/GenBank/DDBJ whole genome shotgun (WGS) entry which is preliminary data.</text>
</comment>
<dbReference type="EMBL" id="DRNH01000076">
    <property type="protein sequence ID" value="HFB53358.1"/>
    <property type="molecule type" value="Genomic_DNA"/>
</dbReference>
<keyword evidence="7" id="KW-0067">ATP-binding</keyword>
<evidence type="ECO:0000256" key="8">
    <source>
        <dbReference type="ARBA" id="ARBA00023125"/>
    </source>
</evidence>
<dbReference type="PANTHER" id="PTHR11070">
    <property type="entry name" value="UVRD / RECB / PCRA DNA HELICASE FAMILY MEMBER"/>
    <property type="match status" value="1"/>
</dbReference>
<accession>A0A7C3GJ88</accession>
<evidence type="ECO:0000256" key="1">
    <source>
        <dbReference type="ARBA" id="ARBA00022722"/>
    </source>
</evidence>
<feature type="domain" description="UvrD-like helicase C-terminal" evidence="10">
    <location>
        <begin position="228"/>
        <end position="324"/>
    </location>
</feature>
<keyword evidence="3" id="KW-0227">DNA damage</keyword>
<name>A0A7C3GJ88_9BACT</name>
<dbReference type="PANTHER" id="PTHR11070:SF67">
    <property type="entry name" value="DNA 3'-5' HELICASE"/>
    <property type="match status" value="1"/>
</dbReference>
<evidence type="ECO:0000256" key="4">
    <source>
        <dbReference type="ARBA" id="ARBA00022801"/>
    </source>
</evidence>
<reference evidence="11" key="1">
    <citation type="journal article" date="2020" name="mSystems">
        <title>Genome- and Community-Level Interaction Insights into Carbon Utilization and Element Cycling Functions of Hydrothermarchaeota in Hydrothermal Sediment.</title>
        <authorList>
            <person name="Zhou Z."/>
            <person name="Liu Y."/>
            <person name="Xu W."/>
            <person name="Pan J."/>
            <person name="Luo Z.H."/>
            <person name="Li M."/>
        </authorList>
    </citation>
    <scope>NUCLEOTIDE SEQUENCE [LARGE SCALE GENOMIC DNA]</scope>
    <source>
        <strain evidence="11">HyVt-507</strain>
    </source>
</reference>
<dbReference type="SUPFAM" id="SSF52540">
    <property type="entry name" value="P-loop containing nucleoside triphosphate hydrolases"/>
    <property type="match status" value="1"/>
</dbReference>